<dbReference type="InterPro" id="IPR017871">
    <property type="entry name" value="ABC_transporter-like_CS"/>
</dbReference>
<evidence type="ECO:0000256" key="1">
    <source>
        <dbReference type="ARBA" id="ARBA00022448"/>
    </source>
</evidence>
<evidence type="ECO:0000313" key="5">
    <source>
        <dbReference type="EMBL" id="MDC0668853.1"/>
    </source>
</evidence>
<dbReference type="Pfam" id="PF00005">
    <property type="entry name" value="ABC_tran"/>
    <property type="match status" value="1"/>
</dbReference>
<keyword evidence="6" id="KW-1185">Reference proteome</keyword>
<dbReference type="PANTHER" id="PTHR42781:SF4">
    <property type="entry name" value="SPERMIDINE_PUTRESCINE IMPORT ATP-BINDING PROTEIN POTA"/>
    <property type="match status" value="1"/>
</dbReference>
<dbReference type="PROSITE" id="PS50893">
    <property type="entry name" value="ABC_TRANSPORTER_2"/>
    <property type="match status" value="1"/>
</dbReference>
<sequence>MSPGLHADIAARRGEFSLELQFSLAPGATAAVLGPNGAGKSTLVDALAGLVPLTRGEVVLGGRALERPSERLRLTPQERGLGVMFQGYCLFGHMSARDNVAYGLRARGVGRQRARAEAQVWLERLGVAEVGDLRPAALSGGQAQRVALARAMITRPALLLLDEPLAALDVSARAQARRLLAGWLAEAGTISLIVSHDVRDAVALADELLVVEGGRLTARGTAAELRARPPTAYVAAVLAEDA</sequence>
<keyword evidence="2" id="KW-0547">Nucleotide-binding</keyword>
<protein>
    <submittedName>
        <fullName evidence="5">ATP-binding cassette domain-containing protein</fullName>
    </submittedName>
</protein>
<organism evidence="5 6">
    <name type="scientific">Nannocystis radixulma</name>
    <dbReference type="NCBI Taxonomy" id="2995305"/>
    <lineage>
        <taxon>Bacteria</taxon>
        <taxon>Pseudomonadati</taxon>
        <taxon>Myxococcota</taxon>
        <taxon>Polyangia</taxon>
        <taxon>Nannocystales</taxon>
        <taxon>Nannocystaceae</taxon>
        <taxon>Nannocystis</taxon>
    </lineage>
</organism>
<dbReference type="PROSITE" id="PS00211">
    <property type="entry name" value="ABC_TRANSPORTER_1"/>
    <property type="match status" value="1"/>
</dbReference>
<evidence type="ECO:0000313" key="6">
    <source>
        <dbReference type="Proteomes" id="UP001217838"/>
    </source>
</evidence>
<dbReference type="Gene3D" id="3.40.50.300">
    <property type="entry name" value="P-loop containing nucleotide triphosphate hydrolases"/>
    <property type="match status" value="1"/>
</dbReference>
<dbReference type="PANTHER" id="PTHR42781">
    <property type="entry name" value="SPERMIDINE/PUTRESCINE IMPORT ATP-BINDING PROTEIN POTA"/>
    <property type="match status" value="1"/>
</dbReference>
<dbReference type="EMBL" id="JAQNDN010000005">
    <property type="protein sequence ID" value="MDC0668853.1"/>
    <property type="molecule type" value="Genomic_DNA"/>
</dbReference>
<proteinExistence type="predicted"/>
<accession>A0ABT5B567</accession>
<evidence type="ECO:0000256" key="2">
    <source>
        <dbReference type="ARBA" id="ARBA00022741"/>
    </source>
</evidence>
<gene>
    <name evidence="5" type="ORF">POL58_13950</name>
</gene>
<dbReference type="InterPro" id="IPR050093">
    <property type="entry name" value="ABC_SmlMolc_Importer"/>
</dbReference>
<keyword evidence="1" id="KW-0813">Transport</keyword>
<dbReference type="GO" id="GO:0005524">
    <property type="term" value="F:ATP binding"/>
    <property type="evidence" value="ECO:0007669"/>
    <property type="project" value="UniProtKB-KW"/>
</dbReference>
<evidence type="ECO:0000256" key="3">
    <source>
        <dbReference type="ARBA" id="ARBA00022840"/>
    </source>
</evidence>
<feature type="domain" description="ABC transporter" evidence="4">
    <location>
        <begin position="4"/>
        <end position="238"/>
    </location>
</feature>
<dbReference type="InterPro" id="IPR003439">
    <property type="entry name" value="ABC_transporter-like_ATP-bd"/>
</dbReference>
<evidence type="ECO:0000259" key="4">
    <source>
        <dbReference type="PROSITE" id="PS50893"/>
    </source>
</evidence>
<dbReference type="SMART" id="SM00382">
    <property type="entry name" value="AAA"/>
    <property type="match status" value="1"/>
</dbReference>
<dbReference type="InterPro" id="IPR027417">
    <property type="entry name" value="P-loop_NTPase"/>
</dbReference>
<name>A0ABT5B567_9BACT</name>
<dbReference type="RefSeq" id="WP_271998400.1">
    <property type="nucleotide sequence ID" value="NZ_JAQNDN010000005.1"/>
</dbReference>
<dbReference type="InterPro" id="IPR003593">
    <property type="entry name" value="AAA+_ATPase"/>
</dbReference>
<comment type="caution">
    <text evidence="5">The sequence shown here is derived from an EMBL/GenBank/DDBJ whole genome shotgun (WGS) entry which is preliminary data.</text>
</comment>
<dbReference type="SUPFAM" id="SSF52540">
    <property type="entry name" value="P-loop containing nucleoside triphosphate hydrolases"/>
    <property type="match status" value="1"/>
</dbReference>
<keyword evidence="3 5" id="KW-0067">ATP-binding</keyword>
<reference evidence="5 6" key="1">
    <citation type="submission" date="2022-11" db="EMBL/GenBank/DDBJ databases">
        <title>Minimal conservation of predation-associated metabolite biosynthetic gene clusters underscores biosynthetic potential of Myxococcota including descriptions for ten novel species: Archangium lansinium sp. nov., Myxococcus landrumus sp. nov., Nannocystis bai.</title>
        <authorList>
            <person name="Ahearne A."/>
            <person name="Stevens C."/>
            <person name="Dowd S."/>
        </authorList>
    </citation>
    <scope>NUCLEOTIDE SEQUENCE [LARGE SCALE GENOMIC DNA]</scope>
    <source>
        <strain evidence="5 6">NCELM</strain>
    </source>
</reference>
<dbReference type="Proteomes" id="UP001217838">
    <property type="component" value="Unassembled WGS sequence"/>
</dbReference>